<evidence type="ECO:0000256" key="3">
    <source>
        <dbReference type="ARBA" id="ARBA00022801"/>
    </source>
</evidence>
<name>A0A330GIC8_ENTCL</name>
<dbReference type="Gene3D" id="1.20.1270.50">
    <property type="entry name" value="Glycoside hydrolase family 38, central domain"/>
    <property type="match status" value="1"/>
</dbReference>
<dbReference type="Proteomes" id="UP000251576">
    <property type="component" value="Unassembled WGS sequence"/>
</dbReference>
<dbReference type="CDD" id="cd10815">
    <property type="entry name" value="GH38N_AMII_EcMngB_like"/>
    <property type="match status" value="1"/>
</dbReference>
<evidence type="ECO:0000259" key="5">
    <source>
        <dbReference type="SMART" id="SM00872"/>
    </source>
</evidence>
<dbReference type="InterPro" id="IPR015341">
    <property type="entry name" value="Glyco_hydro_38_cen"/>
</dbReference>
<dbReference type="Pfam" id="PF09261">
    <property type="entry name" value="Alpha-mann_mid"/>
    <property type="match status" value="1"/>
</dbReference>
<dbReference type="InterPro" id="IPR037094">
    <property type="entry name" value="Glyco_hydro_38_cen_sf"/>
</dbReference>
<feature type="domain" description="Glycoside hydrolase family 38 central" evidence="5">
    <location>
        <begin position="277"/>
        <end position="355"/>
    </location>
</feature>
<gene>
    <name evidence="6" type="ORF">DP202_07375</name>
</gene>
<evidence type="ECO:0000256" key="1">
    <source>
        <dbReference type="ARBA" id="ARBA00009792"/>
    </source>
</evidence>
<evidence type="ECO:0000256" key="4">
    <source>
        <dbReference type="ARBA" id="ARBA00023295"/>
    </source>
</evidence>
<dbReference type="Pfam" id="PF07748">
    <property type="entry name" value="Glyco_hydro_38C"/>
    <property type="match status" value="1"/>
</dbReference>
<dbReference type="GO" id="GO:0030246">
    <property type="term" value="F:carbohydrate binding"/>
    <property type="evidence" value="ECO:0007669"/>
    <property type="project" value="InterPro"/>
</dbReference>
<protein>
    <submittedName>
        <fullName evidence="6">Alpha-mannosidase</fullName>
    </submittedName>
</protein>
<reference evidence="6 7" key="1">
    <citation type="submission" date="2018-06" db="EMBL/GenBank/DDBJ databases">
        <title>ACT-28, a chromosomally-encoded AmpC with carbapenemase activity from Enterobacter kobei.</title>
        <authorList>
            <person name="Jousset A.B."/>
            <person name="Oueslati S."/>
            <person name="Bernabeu S."/>
            <person name="Takissian J."/>
            <person name="Creton E."/>
            <person name="Vogel A."/>
            <person name="Cotellon G."/>
            <person name="Bonnin R.A."/>
            <person name="Dortet L."/>
            <person name="Naas T."/>
        </authorList>
    </citation>
    <scope>NUCLEOTIDE SEQUENCE [LARGE SCALE GENOMIC DNA]</scope>
    <source>
        <strain evidence="6 7">99B3</strain>
    </source>
</reference>
<accession>A0A330GIC8</accession>
<dbReference type="GO" id="GO:0009313">
    <property type="term" value="P:oligosaccharide catabolic process"/>
    <property type="evidence" value="ECO:0007669"/>
    <property type="project" value="TreeGrafter"/>
</dbReference>
<evidence type="ECO:0000313" key="6">
    <source>
        <dbReference type="EMBL" id="RAZ70525.1"/>
    </source>
</evidence>
<evidence type="ECO:0000256" key="2">
    <source>
        <dbReference type="ARBA" id="ARBA00022723"/>
    </source>
</evidence>
<dbReference type="InterPro" id="IPR000602">
    <property type="entry name" value="Glyco_hydro_38_N"/>
</dbReference>
<dbReference type="SMART" id="SM00872">
    <property type="entry name" value="Alpha-mann_mid"/>
    <property type="match status" value="1"/>
</dbReference>
<dbReference type="SUPFAM" id="SSF74650">
    <property type="entry name" value="Galactose mutarotase-like"/>
    <property type="match status" value="1"/>
</dbReference>
<dbReference type="PANTHER" id="PTHR46017">
    <property type="entry name" value="ALPHA-MANNOSIDASE 2C1"/>
    <property type="match status" value="1"/>
</dbReference>
<dbReference type="EMBL" id="QMDH01000009">
    <property type="protein sequence ID" value="RAZ70525.1"/>
    <property type="molecule type" value="Genomic_DNA"/>
</dbReference>
<dbReference type="RefSeq" id="WP_112780447.1">
    <property type="nucleotide sequence ID" value="NZ_CABMNQ010000009.1"/>
</dbReference>
<dbReference type="Gene3D" id="2.70.98.30">
    <property type="entry name" value="Golgi alpha-mannosidase II, domain 4"/>
    <property type="match status" value="1"/>
</dbReference>
<dbReference type="InterPro" id="IPR011013">
    <property type="entry name" value="Gal_mutarotase_sf_dom"/>
</dbReference>
<dbReference type="Gene3D" id="3.20.110.10">
    <property type="entry name" value="Glycoside hydrolase 38, N terminal domain"/>
    <property type="match status" value="1"/>
</dbReference>
<dbReference type="Pfam" id="PF01074">
    <property type="entry name" value="Glyco_hydro_38N"/>
    <property type="match status" value="1"/>
</dbReference>
<dbReference type="GO" id="GO:0046872">
    <property type="term" value="F:metal ion binding"/>
    <property type="evidence" value="ECO:0007669"/>
    <property type="project" value="UniProtKB-KW"/>
</dbReference>
<dbReference type="SUPFAM" id="SSF88688">
    <property type="entry name" value="Families 57/38 glycoside transferase middle domain"/>
    <property type="match status" value="1"/>
</dbReference>
<sequence>MNQIHVIAHTHWDQEWYFTRQDSMVLASYNFADVIDTLEQNPAYRCYHLDGQMAVVDDFLAINPDYRARLEKLVTEKRVFVGPWYTQTDTYNVHGESIIRNLKYGIFAARTLGHAMQVGYLPDTFGHNAQMPTILQGCNIDNIVFWRGIDHDRQAKNSQFIWRAPSGASVIACVMALGYGAAKNISAEASHLQGKIYPMVDLLRSRAGIHDLLLPCGGDQVSIDPTLPTILQVASTHSPHQDQYVISSLERYVDILREQRDQFECWEGELKSPRYTRIHKTIGSVRYDIKKKNDEIERFILRQLEPTIAMARHQGIPVNLSVVDTLWKKLLRSHAHDSIGGCNSDTTNRDILHRMAQTEQLCHSLWNVVVKTLASACAQEGDLLLFNPLATPARRVIKTTLYSRAENITLSCQGRPISFDVLKRDSLPGGTAISLTAEGECETPLPPYYRWQVAVQTPLLPPVGYLTVNVEDSPTPFRQPEQIKGGEIENAHYRLTLDAGTLTLKDKRNGRCIPSLFTLEDCADAGDSYDFSPLAGNTPTRCSHFTLIDCLKTPLVEKLVIEATLLLPQDLAGRQDTARKPLTLRVACELRHDDPNLYVDSSLENSHCDHRLRVLINSDIQTHHSIASQPFAVIRRKTGYDDEKWQERYREKPVDIETSDGIIAIAEAGKALVVNSRGMKEFQIIGSEPAAIALTLFKSTGVLGRNDLDWRPGRASGINNTVVETPDAQLLKPLHFSFTVALADNADHLTLRQLENQVAGEPYTYQRQTLHTLDHRLERFSLRLFERRLPAQFSLLTLPEPLILSALPHAQRSPGTVVRVFNAGTQPVRVPAALAGLRQINYLEEPVPPVTAILPSATCDFLIEA</sequence>
<dbReference type="InterPro" id="IPR011682">
    <property type="entry name" value="Glyco_hydro_38_C"/>
</dbReference>
<dbReference type="GO" id="GO:0006013">
    <property type="term" value="P:mannose metabolic process"/>
    <property type="evidence" value="ECO:0007669"/>
    <property type="project" value="InterPro"/>
</dbReference>
<comment type="caution">
    <text evidence="6">The sequence shown here is derived from an EMBL/GenBank/DDBJ whole genome shotgun (WGS) entry which is preliminary data.</text>
</comment>
<evidence type="ECO:0000313" key="7">
    <source>
        <dbReference type="Proteomes" id="UP000251576"/>
    </source>
</evidence>
<comment type="similarity">
    <text evidence="1">Belongs to the glycosyl hydrolase 38 family.</text>
</comment>
<dbReference type="InterPro" id="IPR011330">
    <property type="entry name" value="Glyco_hydro/deAcase_b/a-brl"/>
</dbReference>
<dbReference type="InterPro" id="IPR027291">
    <property type="entry name" value="Glyco_hydro_38_N_sf"/>
</dbReference>
<dbReference type="AlphaFoldDB" id="A0A330GIC8"/>
<keyword evidence="2" id="KW-0479">Metal-binding</keyword>
<organism evidence="6 7">
    <name type="scientific">Enterobacter cloacae</name>
    <dbReference type="NCBI Taxonomy" id="550"/>
    <lineage>
        <taxon>Bacteria</taxon>
        <taxon>Pseudomonadati</taxon>
        <taxon>Pseudomonadota</taxon>
        <taxon>Gammaproteobacteria</taxon>
        <taxon>Enterobacterales</taxon>
        <taxon>Enterobacteriaceae</taxon>
        <taxon>Enterobacter</taxon>
        <taxon>Enterobacter cloacae complex</taxon>
    </lineage>
</organism>
<dbReference type="GO" id="GO:0004559">
    <property type="term" value="F:alpha-mannosidase activity"/>
    <property type="evidence" value="ECO:0007669"/>
    <property type="project" value="InterPro"/>
</dbReference>
<keyword evidence="4" id="KW-0326">Glycosidase</keyword>
<proteinExistence type="inferred from homology"/>
<dbReference type="InterPro" id="IPR028995">
    <property type="entry name" value="Glyco_hydro_57/38_cen_sf"/>
</dbReference>
<keyword evidence="3" id="KW-0378">Hydrolase</keyword>
<dbReference type="SUPFAM" id="SSF88713">
    <property type="entry name" value="Glycoside hydrolase/deacetylase"/>
    <property type="match status" value="1"/>
</dbReference>
<dbReference type="PANTHER" id="PTHR46017:SF2">
    <property type="entry name" value="MANNOSYLGLYCERATE HYDROLASE"/>
    <property type="match status" value="1"/>
</dbReference>